<feature type="non-terminal residue" evidence="1">
    <location>
        <position position="87"/>
    </location>
</feature>
<keyword evidence="2" id="KW-1185">Reference proteome</keyword>
<dbReference type="OrthoDB" id="5282763at2759"/>
<dbReference type="InterPro" id="IPR040521">
    <property type="entry name" value="KDZ"/>
</dbReference>
<dbReference type="Pfam" id="PF18758">
    <property type="entry name" value="KDZ"/>
    <property type="match status" value="1"/>
</dbReference>
<proteinExistence type="predicted"/>
<dbReference type="Proteomes" id="UP000275078">
    <property type="component" value="Unassembled WGS sequence"/>
</dbReference>
<reference evidence="1 2" key="1">
    <citation type="journal article" date="2018" name="Nat. Ecol. Evol.">
        <title>Pezizomycetes genomes reveal the molecular basis of ectomycorrhizal truffle lifestyle.</title>
        <authorList>
            <person name="Murat C."/>
            <person name="Payen T."/>
            <person name="Noel B."/>
            <person name="Kuo A."/>
            <person name="Morin E."/>
            <person name="Chen J."/>
            <person name="Kohler A."/>
            <person name="Krizsan K."/>
            <person name="Balestrini R."/>
            <person name="Da Silva C."/>
            <person name="Montanini B."/>
            <person name="Hainaut M."/>
            <person name="Levati E."/>
            <person name="Barry K.W."/>
            <person name="Belfiori B."/>
            <person name="Cichocki N."/>
            <person name="Clum A."/>
            <person name="Dockter R.B."/>
            <person name="Fauchery L."/>
            <person name="Guy J."/>
            <person name="Iotti M."/>
            <person name="Le Tacon F."/>
            <person name="Lindquist E.A."/>
            <person name="Lipzen A."/>
            <person name="Malagnac F."/>
            <person name="Mello A."/>
            <person name="Molinier V."/>
            <person name="Miyauchi S."/>
            <person name="Poulain J."/>
            <person name="Riccioni C."/>
            <person name="Rubini A."/>
            <person name="Sitrit Y."/>
            <person name="Splivallo R."/>
            <person name="Traeger S."/>
            <person name="Wang M."/>
            <person name="Zifcakova L."/>
            <person name="Wipf D."/>
            <person name="Zambonelli A."/>
            <person name="Paolocci F."/>
            <person name="Nowrousian M."/>
            <person name="Ottonello S."/>
            <person name="Baldrian P."/>
            <person name="Spatafora J.W."/>
            <person name="Henrissat B."/>
            <person name="Nagy L.G."/>
            <person name="Aury J.M."/>
            <person name="Wincker P."/>
            <person name="Grigoriev I.V."/>
            <person name="Bonfante P."/>
            <person name="Martin F.M."/>
        </authorList>
    </citation>
    <scope>NUCLEOTIDE SEQUENCE [LARGE SCALE GENOMIC DNA]</scope>
    <source>
        <strain evidence="1 2">RN42</strain>
    </source>
</reference>
<protein>
    <submittedName>
        <fullName evidence="1">Uncharacterized protein</fullName>
    </submittedName>
</protein>
<organism evidence="1 2">
    <name type="scientific">Ascobolus immersus RN42</name>
    <dbReference type="NCBI Taxonomy" id="1160509"/>
    <lineage>
        <taxon>Eukaryota</taxon>
        <taxon>Fungi</taxon>
        <taxon>Dikarya</taxon>
        <taxon>Ascomycota</taxon>
        <taxon>Pezizomycotina</taxon>
        <taxon>Pezizomycetes</taxon>
        <taxon>Pezizales</taxon>
        <taxon>Ascobolaceae</taxon>
        <taxon>Ascobolus</taxon>
    </lineage>
</organism>
<gene>
    <name evidence="1" type="ORF">BJ508DRAFT_201600</name>
</gene>
<name>A0A3N4H7C2_ASCIM</name>
<dbReference type="STRING" id="1160509.A0A3N4H7C2"/>
<sequence length="87" mass="9859">LLYDIACQLEPYIKHRHPEFANRIKVAVNKFHGYAHEFRCQELFGQHQTARIGQSDGEGTERVWALLRTLVASGSVNLGLYSEASTN</sequence>
<accession>A0A3N4H7C2</accession>
<dbReference type="AlphaFoldDB" id="A0A3N4H7C2"/>
<feature type="non-terminal residue" evidence="1">
    <location>
        <position position="1"/>
    </location>
</feature>
<dbReference type="PANTHER" id="PTHR33096:SF1">
    <property type="entry name" value="CXC1-LIKE CYSTEINE CLUSTER ASSOCIATED WITH KDZ TRANSPOSASES DOMAIN-CONTAINING PROTEIN"/>
    <property type="match status" value="1"/>
</dbReference>
<evidence type="ECO:0000313" key="1">
    <source>
        <dbReference type="EMBL" id="RPA70783.1"/>
    </source>
</evidence>
<evidence type="ECO:0000313" key="2">
    <source>
        <dbReference type="Proteomes" id="UP000275078"/>
    </source>
</evidence>
<dbReference type="PANTHER" id="PTHR33096">
    <property type="entry name" value="CXC2 DOMAIN-CONTAINING PROTEIN"/>
    <property type="match status" value="1"/>
</dbReference>
<dbReference type="EMBL" id="ML120071">
    <property type="protein sequence ID" value="RPA70783.1"/>
    <property type="molecule type" value="Genomic_DNA"/>
</dbReference>